<sequence length="44" mass="5092">MVEWSDSNSATYCLLWSQAVQKQAKQSEAAEMDRAENMRERLKA</sequence>
<dbReference type="Proteomes" id="UP001164929">
    <property type="component" value="Chromosome 17"/>
</dbReference>
<accession>A0AAD6LJI0</accession>
<gene>
    <name evidence="2" type="ORF">NC653_038443</name>
</gene>
<evidence type="ECO:0000313" key="2">
    <source>
        <dbReference type="EMBL" id="KAJ6960411.1"/>
    </source>
</evidence>
<keyword evidence="3" id="KW-1185">Reference proteome</keyword>
<reference evidence="2" key="1">
    <citation type="journal article" date="2023" name="Mol. Ecol. Resour.">
        <title>Chromosome-level genome assembly of a triploid poplar Populus alba 'Berolinensis'.</title>
        <authorList>
            <person name="Chen S."/>
            <person name="Yu Y."/>
            <person name="Wang X."/>
            <person name="Wang S."/>
            <person name="Zhang T."/>
            <person name="Zhou Y."/>
            <person name="He R."/>
            <person name="Meng N."/>
            <person name="Wang Y."/>
            <person name="Liu W."/>
            <person name="Liu Z."/>
            <person name="Liu J."/>
            <person name="Guo Q."/>
            <person name="Huang H."/>
            <person name="Sederoff R.R."/>
            <person name="Wang G."/>
            <person name="Qu G."/>
            <person name="Chen S."/>
        </authorList>
    </citation>
    <scope>NUCLEOTIDE SEQUENCE</scope>
    <source>
        <strain evidence="2">SC-2020</strain>
    </source>
</reference>
<dbReference type="AlphaFoldDB" id="A0AAD6LJI0"/>
<comment type="caution">
    <text evidence="2">The sequence shown here is derived from an EMBL/GenBank/DDBJ whole genome shotgun (WGS) entry which is preliminary data.</text>
</comment>
<protein>
    <submittedName>
        <fullName evidence="2">Uncharacterized protein</fullName>
    </submittedName>
</protein>
<evidence type="ECO:0000256" key="1">
    <source>
        <dbReference type="SAM" id="MobiDB-lite"/>
    </source>
</evidence>
<proteinExistence type="predicted"/>
<feature type="compositionally biased region" description="Basic and acidic residues" evidence="1">
    <location>
        <begin position="31"/>
        <end position="44"/>
    </location>
</feature>
<organism evidence="2 3">
    <name type="scientific">Populus alba x Populus x berolinensis</name>
    <dbReference type="NCBI Taxonomy" id="444605"/>
    <lineage>
        <taxon>Eukaryota</taxon>
        <taxon>Viridiplantae</taxon>
        <taxon>Streptophyta</taxon>
        <taxon>Embryophyta</taxon>
        <taxon>Tracheophyta</taxon>
        <taxon>Spermatophyta</taxon>
        <taxon>Magnoliopsida</taxon>
        <taxon>eudicotyledons</taxon>
        <taxon>Gunneridae</taxon>
        <taxon>Pentapetalae</taxon>
        <taxon>rosids</taxon>
        <taxon>fabids</taxon>
        <taxon>Malpighiales</taxon>
        <taxon>Salicaceae</taxon>
        <taxon>Saliceae</taxon>
        <taxon>Populus</taxon>
    </lineage>
</organism>
<name>A0AAD6LJI0_9ROSI</name>
<feature type="region of interest" description="Disordered" evidence="1">
    <location>
        <begin position="25"/>
        <end position="44"/>
    </location>
</feature>
<evidence type="ECO:0000313" key="3">
    <source>
        <dbReference type="Proteomes" id="UP001164929"/>
    </source>
</evidence>
<dbReference type="EMBL" id="JAQIZT010000017">
    <property type="protein sequence ID" value="KAJ6960411.1"/>
    <property type="molecule type" value="Genomic_DNA"/>
</dbReference>